<reference evidence="4 5" key="1">
    <citation type="journal article" date="2016" name="Genome Biol. Evol.">
        <title>Divergent and convergent evolution of fungal pathogenicity.</title>
        <authorList>
            <person name="Shang Y."/>
            <person name="Xiao G."/>
            <person name="Zheng P."/>
            <person name="Cen K."/>
            <person name="Zhan S."/>
            <person name="Wang C."/>
        </authorList>
    </citation>
    <scope>NUCLEOTIDE SEQUENCE [LARGE SCALE GENOMIC DNA]</scope>
    <source>
        <strain evidence="4 5">RCEF 1005</strain>
    </source>
</reference>
<evidence type="ECO:0000256" key="1">
    <source>
        <dbReference type="ARBA" id="ARBA00006471"/>
    </source>
</evidence>
<dbReference type="GO" id="GO:0003735">
    <property type="term" value="F:structural constituent of ribosome"/>
    <property type="evidence" value="ECO:0007669"/>
    <property type="project" value="InterPro"/>
</dbReference>
<dbReference type="FunFam" id="3.30.1370.30:FF:000006">
    <property type="entry name" value="40S ribosomal protein S8"/>
    <property type="match status" value="1"/>
</dbReference>
<dbReference type="AlphaFoldDB" id="A0A169YJZ6"/>
<dbReference type="SUPFAM" id="SSF56047">
    <property type="entry name" value="Ribosomal protein S8"/>
    <property type="match status" value="1"/>
</dbReference>
<sequence>MSLKTLVDMCSHLQNASKAKLGLTSIRSTKHSMHLATALHRAGFLSSVYRAGPHPPSEEEMLSKPMEPVTTANVASRRLWLGLKYWDSKPVLGACRALSTPSRRVTVRPEELARLVRGFPTKLAAAGVVQGLTLGECLFLETSEGVLEAREALAKKVGGTLMCRVS</sequence>
<comment type="caution">
    <text evidence="4">The sequence shown here is derived from an EMBL/GenBank/DDBJ whole genome shotgun (WGS) entry which is preliminary data.</text>
</comment>
<gene>
    <name evidence="4" type="ORF">LEL_01805</name>
</gene>
<keyword evidence="5" id="KW-1185">Reference proteome</keyword>
<evidence type="ECO:0000256" key="2">
    <source>
        <dbReference type="ARBA" id="ARBA00022980"/>
    </source>
</evidence>
<evidence type="ECO:0000313" key="5">
    <source>
        <dbReference type="Proteomes" id="UP000076881"/>
    </source>
</evidence>
<protein>
    <submittedName>
        <fullName evidence="4">40S ribosomal protein S8</fullName>
    </submittedName>
</protein>
<dbReference type="InterPro" id="IPR000630">
    <property type="entry name" value="Ribosomal_uS8"/>
</dbReference>
<dbReference type="Gene3D" id="3.30.1370.30">
    <property type="match status" value="1"/>
</dbReference>
<dbReference type="Proteomes" id="UP000076881">
    <property type="component" value="Unassembled WGS sequence"/>
</dbReference>
<dbReference type="EMBL" id="AZHF01000001">
    <property type="protein sequence ID" value="OAA82260.1"/>
    <property type="molecule type" value="Genomic_DNA"/>
</dbReference>
<accession>A0A169YJZ6</accession>
<proteinExistence type="inferred from homology"/>
<dbReference type="Pfam" id="PF00410">
    <property type="entry name" value="Ribosomal_S8"/>
    <property type="match status" value="1"/>
</dbReference>
<keyword evidence="3" id="KW-0687">Ribonucleoprotein</keyword>
<dbReference type="GO" id="GO:1990904">
    <property type="term" value="C:ribonucleoprotein complex"/>
    <property type="evidence" value="ECO:0007669"/>
    <property type="project" value="UniProtKB-KW"/>
</dbReference>
<dbReference type="STRING" id="1081108.A0A169YJZ6"/>
<name>A0A169YJZ6_CORDF</name>
<dbReference type="GO" id="GO:0006412">
    <property type="term" value="P:translation"/>
    <property type="evidence" value="ECO:0007669"/>
    <property type="project" value="InterPro"/>
</dbReference>
<dbReference type="GO" id="GO:0005840">
    <property type="term" value="C:ribosome"/>
    <property type="evidence" value="ECO:0007669"/>
    <property type="project" value="UniProtKB-KW"/>
</dbReference>
<keyword evidence="2 4" id="KW-0689">Ribosomal protein</keyword>
<comment type="similarity">
    <text evidence="1">Belongs to the universal ribosomal protein uS8 family.</text>
</comment>
<dbReference type="InterPro" id="IPR035987">
    <property type="entry name" value="Ribosomal_uS8_sf"/>
</dbReference>
<evidence type="ECO:0000256" key="3">
    <source>
        <dbReference type="ARBA" id="ARBA00023274"/>
    </source>
</evidence>
<evidence type="ECO:0000313" key="4">
    <source>
        <dbReference type="EMBL" id="OAA82260.1"/>
    </source>
</evidence>
<dbReference type="OrthoDB" id="409928at2759"/>
<organism evidence="4 5">
    <name type="scientific">Akanthomyces lecanii RCEF 1005</name>
    <dbReference type="NCBI Taxonomy" id="1081108"/>
    <lineage>
        <taxon>Eukaryota</taxon>
        <taxon>Fungi</taxon>
        <taxon>Dikarya</taxon>
        <taxon>Ascomycota</taxon>
        <taxon>Pezizomycotina</taxon>
        <taxon>Sordariomycetes</taxon>
        <taxon>Hypocreomycetidae</taxon>
        <taxon>Hypocreales</taxon>
        <taxon>Cordycipitaceae</taxon>
        <taxon>Akanthomyces</taxon>
        <taxon>Cordyceps confragosa</taxon>
    </lineage>
</organism>
<dbReference type="Gene3D" id="3.30.1490.10">
    <property type="match status" value="1"/>
</dbReference>